<dbReference type="InterPro" id="IPR029063">
    <property type="entry name" value="SAM-dependent_MTases_sf"/>
</dbReference>
<dbReference type="RefSeq" id="WP_188848905.1">
    <property type="nucleotide sequence ID" value="NZ_BMJJ01000001.1"/>
</dbReference>
<dbReference type="Pfam" id="PF00590">
    <property type="entry name" value="TP_methylase"/>
    <property type="match status" value="1"/>
</dbReference>
<dbReference type="PANTHER" id="PTHR43182:SF1">
    <property type="entry name" value="COBALT-PRECORRIN-7 C(5)-METHYLTRANSFERASE"/>
    <property type="match status" value="1"/>
</dbReference>
<dbReference type="SUPFAM" id="SSF53335">
    <property type="entry name" value="S-adenosyl-L-methionine-dependent methyltransferases"/>
    <property type="match status" value="1"/>
</dbReference>
<dbReference type="AlphaFoldDB" id="A0A917D6X1"/>
<reference evidence="7" key="1">
    <citation type="journal article" date="2014" name="Int. J. Syst. Evol. Microbiol.">
        <title>Complete genome sequence of Corynebacterium casei LMG S-19264T (=DSM 44701T), isolated from a smear-ripened cheese.</title>
        <authorList>
            <consortium name="US DOE Joint Genome Institute (JGI-PGF)"/>
            <person name="Walter F."/>
            <person name="Albersmeier A."/>
            <person name="Kalinowski J."/>
            <person name="Ruckert C."/>
        </authorList>
    </citation>
    <scope>NUCLEOTIDE SEQUENCE</scope>
    <source>
        <strain evidence="7">CGMCC 1.15493</strain>
    </source>
</reference>
<reference evidence="7" key="2">
    <citation type="submission" date="2020-09" db="EMBL/GenBank/DDBJ databases">
        <authorList>
            <person name="Sun Q."/>
            <person name="Zhou Y."/>
        </authorList>
    </citation>
    <scope>NUCLEOTIDE SEQUENCE</scope>
    <source>
        <strain evidence="7">CGMCC 1.15493</strain>
    </source>
</reference>
<dbReference type="InterPro" id="IPR014008">
    <property type="entry name" value="Cbl_synth_MTase_CbiT"/>
</dbReference>
<comment type="caution">
    <text evidence="7">The sequence shown here is derived from an EMBL/GenBank/DDBJ whole genome shotgun (WGS) entry which is preliminary data.</text>
</comment>
<dbReference type="InterPro" id="IPR000878">
    <property type="entry name" value="4pyrrol_Mease"/>
</dbReference>
<dbReference type="PIRSF" id="PIRSF036428">
    <property type="entry name" value="CobL"/>
    <property type="match status" value="1"/>
</dbReference>
<evidence type="ECO:0000256" key="2">
    <source>
        <dbReference type="ARBA" id="ARBA00022573"/>
    </source>
</evidence>
<dbReference type="InterPro" id="IPR006365">
    <property type="entry name" value="Cbl_synth_CobL"/>
</dbReference>
<dbReference type="InterPro" id="IPR014777">
    <property type="entry name" value="4pyrrole_Mease_sub1"/>
</dbReference>
<gene>
    <name evidence="7" type="ORF">GCM10011335_04330</name>
</gene>
<keyword evidence="2" id="KW-0169">Cobalamin biosynthesis</keyword>
<evidence type="ECO:0000256" key="5">
    <source>
        <dbReference type="ARBA" id="ARBA00022691"/>
    </source>
</evidence>
<keyword evidence="3" id="KW-0489">Methyltransferase</keyword>
<accession>A0A917D6X1</accession>
<keyword evidence="8" id="KW-1185">Reference proteome</keyword>
<dbReference type="EMBL" id="BMJJ01000001">
    <property type="protein sequence ID" value="GGD04676.1"/>
    <property type="molecule type" value="Genomic_DNA"/>
</dbReference>
<dbReference type="InterPro" id="IPR035996">
    <property type="entry name" value="4pyrrol_Methylase_sf"/>
</dbReference>
<sequence>MTGPRLTVIGIGDGGLATLTPEARAALDAAEVVFGGARHLAMLAERDDAASVGSAVSARATGRSATDAQRHVAWKSPFRDSLADIAAARSQRVAVLASGDPFWFGVAGTLSAVYGPDEMRVLPAPSSFQLAAARLGWPVESVECLTVHGRPLAAVQPAIQPGARLLVLSEGAATPAALAALLVGRGFAESRITVLEHLGGAAERVRATIAQNFDLPNIAALNLVAVDCIAAPDAALLPTVAGLPDEAFVHDGKMTKRVARALAIAALAPFPGAVLWDVGAGSGSVAVEFMRAARGARAVAFEPLAERRALIAANAEALGTPGITIVEGRAPESLAAVLGAPDAVFIGGGLSEDVFAPALARLKPGGRLVAHAVTLESERLLIDLHATHGGELLRLSVDRAEPVGPFRGWRPAMPVLHFAMAKPHAKSLGDAP</sequence>
<keyword evidence="4" id="KW-0808">Transferase</keyword>
<protein>
    <submittedName>
        <fullName evidence="7">Precorrin-6Y C5,15-methyltransferase (Decarboxylating)</fullName>
    </submittedName>
</protein>
<dbReference type="Gene3D" id="3.30.950.10">
    <property type="entry name" value="Methyltransferase, Cobalt-precorrin-4 Transmethylase, Domain 2"/>
    <property type="match status" value="1"/>
</dbReference>
<dbReference type="GO" id="GO:0008276">
    <property type="term" value="F:protein methyltransferase activity"/>
    <property type="evidence" value="ECO:0007669"/>
    <property type="project" value="InterPro"/>
</dbReference>
<comment type="pathway">
    <text evidence="1">Cofactor biosynthesis; adenosylcobalamin biosynthesis.</text>
</comment>
<dbReference type="Gene3D" id="3.40.1010.10">
    <property type="entry name" value="Cobalt-precorrin-4 Transmethylase, Domain 1"/>
    <property type="match status" value="1"/>
</dbReference>
<evidence type="ECO:0000256" key="4">
    <source>
        <dbReference type="ARBA" id="ARBA00022679"/>
    </source>
</evidence>
<dbReference type="PANTHER" id="PTHR43182">
    <property type="entry name" value="COBALT-PRECORRIN-6B C(15)-METHYLTRANSFERASE (DECARBOXYLATING)"/>
    <property type="match status" value="1"/>
</dbReference>
<keyword evidence="5" id="KW-0949">S-adenosyl-L-methionine</keyword>
<dbReference type="Gene3D" id="3.40.50.150">
    <property type="entry name" value="Vaccinia Virus protein VP39"/>
    <property type="match status" value="1"/>
</dbReference>
<evidence type="ECO:0000256" key="1">
    <source>
        <dbReference type="ARBA" id="ARBA00004953"/>
    </source>
</evidence>
<evidence type="ECO:0000259" key="6">
    <source>
        <dbReference type="Pfam" id="PF00590"/>
    </source>
</evidence>
<dbReference type="NCBIfam" id="TIGR02467">
    <property type="entry name" value="CbiE"/>
    <property type="match status" value="1"/>
</dbReference>
<dbReference type="Proteomes" id="UP000613160">
    <property type="component" value="Unassembled WGS sequence"/>
</dbReference>
<feature type="domain" description="Tetrapyrrole methylase" evidence="6">
    <location>
        <begin position="5"/>
        <end position="208"/>
    </location>
</feature>
<evidence type="ECO:0000313" key="8">
    <source>
        <dbReference type="Proteomes" id="UP000613160"/>
    </source>
</evidence>
<dbReference type="InterPro" id="IPR050714">
    <property type="entry name" value="Cobalamin_biosynth_MTase"/>
</dbReference>
<evidence type="ECO:0000256" key="3">
    <source>
        <dbReference type="ARBA" id="ARBA00022603"/>
    </source>
</evidence>
<dbReference type="InterPro" id="IPR014776">
    <property type="entry name" value="4pyrrole_Mease_sub2"/>
</dbReference>
<evidence type="ECO:0000313" key="7">
    <source>
        <dbReference type="EMBL" id="GGD04676.1"/>
    </source>
</evidence>
<dbReference type="CDD" id="cd11644">
    <property type="entry name" value="Precorrin-6Y-MT"/>
    <property type="match status" value="1"/>
</dbReference>
<organism evidence="7 8">
    <name type="scientific">Aureimonas glaciei</name>
    <dbReference type="NCBI Taxonomy" id="1776957"/>
    <lineage>
        <taxon>Bacteria</taxon>
        <taxon>Pseudomonadati</taxon>
        <taxon>Pseudomonadota</taxon>
        <taxon>Alphaproteobacteria</taxon>
        <taxon>Hyphomicrobiales</taxon>
        <taxon>Aurantimonadaceae</taxon>
        <taxon>Aureimonas</taxon>
    </lineage>
</organism>
<dbReference type="GO" id="GO:0009236">
    <property type="term" value="P:cobalamin biosynthetic process"/>
    <property type="evidence" value="ECO:0007669"/>
    <property type="project" value="UniProtKB-KW"/>
</dbReference>
<name>A0A917D6X1_9HYPH</name>
<proteinExistence type="predicted"/>
<dbReference type="SUPFAM" id="SSF53790">
    <property type="entry name" value="Tetrapyrrole methylase"/>
    <property type="match status" value="1"/>
</dbReference>
<dbReference type="NCBIfam" id="TIGR02469">
    <property type="entry name" value="CbiT"/>
    <property type="match status" value="1"/>
</dbReference>
<dbReference type="GO" id="GO:0032259">
    <property type="term" value="P:methylation"/>
    <property type="evidence" value="ECO:0007669"/>
    <property type="project" value="UniProtKB-KW"/>
</dbReference>
<dbReference type="InterPro" id="IPR012818">
    <property type="entry name" value="CbiE"/>
</dbReference>